<accession>A0A2T8I2G7</accession>
<keyword evidence="1" id="KW-0812">Transmembrane</keyword>
<name>A0A2T8I2G7_9POAL</name>
<keyword evidence="1" id="KW-1133">Transmembrane helix</keyword>
<feature type="transmembrane region" description="Helical" evidence="1">
    <location>
        <begin position="26"/>
        <end position="45"/>
    </location>
</feature>
<gene>
    <name evidence="2" type="ORF">PAHAL_9G249200</name>
</gene>
<protein>
    <submittedName>
        <fullName evidence="2">Uncharacterized protein</fullName>
    </submittedName>
</protein>
<sequence length="81" mass="9031">MAKLLVIIVIVLLVEQFITLMKIAKLLVIIAAVLLAVPFITRSVAPAPSDLTIVPWATLRPTARMVATWMRWEGILLHFVI</sequence>
<evidence type="ECO:0000256" key="1">
    <source>
        <dbReference type="SAM" id="Phobius"/>
    </source>
</evidence>
<dbReference type="Gramene" id="PVH31867">
    <property type="protein sequence ID" value="PVH31867"/>
    <property type="gene ID" value="PAHAL_9G249200"/>
</dbReference>
<dbReference type="Proteomes" id="UP000243499">
    <property type="component" value="Chromosome 9"/>
</dbReference>
<keyword evidence="1" id="KW-0472">Membrane</keyword>
<dbReference type="AlphaFoldDB" id="A0A2T8I2G7"/>
<evidence type="ECO:0000313" key="2">
    <source>
        <dbReference type="EMBL" id="PVH31867.1"/>
    </source>
</evidence>
<proteinExistence type="predicted"/>
<reference evidence="2" key="1">
    <citation type="submission" date="2018-04" db="EMBL/GenBank/DDBJ databases">
        <title>WGS assembly of Panicum hallii.</title>
        <authorList>
            <person name="Lovell J."/>
            <person name="Jenkins J."/>
            <person name="Lowry D."/>
            <person name="Mamidi S."/>
            <person name="Sreedasyam A."/>
            <person name="Weng X."/>
            <person name="Barry K."/>
            <person name="Bonette J."/>
            <person name="Campitelli B."/>
            <person name="Daum C."/>
            <person name="Gordon S."/>
            <person name="Gould B."/>
            <person name="Lipzen A."/>
            <person name="Macqueen A."/>
            <person name="Palacio-Mejia J."/>
            <person name="Plott C."/>
            <person name="Shakirov E."/>
            <person name="Shu S."/>
            <person name="Yoshinaga Y."/>
            <person name="Zane M."/>
            <person name="Rokhsar D."/>
            <person name="Grimwood J."/>
            <person name="Schmutz J."/>
            <person name="Juenger T."/>
        </authorList>
    </citation>
    <scope>NUCLEOTIDE SEQUENCE [LARGE SCALE GENOMIC DNA]</scope>
    <source>
        <strain evidence="2">FIL2</strain>
    </source>
</reference>
<organism evidence="2">
    <name type="scientific">Panicum hallii</name>
    <dbReference type="NCBI Taxonomy" id="206008"/>
    <lineage>
        <taxon>Eukaryota</taxon>
        <taxon>Viridiplantae</taxon>
        <taxon>Streptophyta</taxon>
        <taxon>Embryophyta</taxon>
        <taxon>Tracheophyta</taxon>
        <taxon>Spermatophyta</taxon>
        <taxon>Magnoliopsida</taxon>
        <taxon>Liliopsida</taxon>
        <taxon>Poales</taxon>
        <taxon>Poaceae</taxon>
        <taxon>PACMAD clade</taxon>
        <taxon>Panicoideae</taxon>
        <taxon>Panicodae</taxon>
        <taxon>Paniceae</taxon>
        <taxon>Panicinae</taxon>
        <taxon>Panicum</taxon>
        <taxon>Panicum sect. Panicum</taxon>
    </lineage>
</organism>
<dbReference type="EMBL" id="CM008054">
    <property type="protein sequence ID" value="PVH31867.1"/>
    <property type="molecule type" value="Genomic_DNA"/>
</dbReference>